<dbReference type="STRING" id="655863.F0XK20"/>
<dbReference type="Gene3D" id="3.40.50.1820">
    <property type="entry name" value="alpha/beta hydrolase"/>
    <property type="match status" value="1"/>
</dbReference>
<organism evidence="4">
    <name type="scientific">Grosmannia clavigera (strain kw1407 / UAMH 11150)</name>
    <name type="common">Blue stain fungus</name>
    <name type="synonym">Graphiocladiella clavigera</name>
    <dbReference type="NCBI Taxonomy" id="655863"/>
    <lineage>
        <taxon>Eukaryota</taxon>
        <taxon>Fungi</taxon>
        <taxon>Dikarya</taxon>
        <taxon>Ascomycota</taxon>
        <taxon>Pezizomycotina</taxon>
        <taxon>Sordariomycetes</taxon>
        <taxon>Sordariomycetidae</taxon>
        <taxon>Ophiostomatales</taxon>
        <taxon>Ophiostomataceae</taxon>
        <taxon>Leptographium</taxon>
    </lineage>
</organism>
<accession>F0XK20</accession>
<keyword evidence="1" id="KW-1133">Transmembrane helix</keyword>
<dbReference type="PANTHER" id="PTHR37471:SF1">
    <property type="entry name" value="AB HYDROLASE-1 DOMAIN-CONTAINING PROTEIN"/>
    <property type="match status" value="1"/>
</dbReference>
<dbReference type="eggNOG" id="ENOG502RYSC">
    <property type="taxonomic scope" value="Eukaryota"/>
</dbReference>
<dbReference type="Proteomes" id="UP000007796">
    <property type="component" value="Unassembled WGS sequence"/>
</dbReference>
<keyword evidence="3" id="KW-0378">Hydrolase</keyword>
<proteinExistence type="predicted"/>
<keyword evidence="1" id="KW-0472">Membrane</keyword>
<protein>
    <submittedName>
        <fullName evidence="3">Alpha beta hydrolase fold family</fullName>
    </submittedName>
</protein>
<sequence length="500" mass="56741">MIPNTLPYYVFIRISLWAVLSITPASAAYCLARALGYGATLLLPWPLQVFALCEVLFYVGVSLPRQWMLNRSSPTVVQRSRQEREALFDKSLASTPDLDTFLSVWFRGAPPDSICRDDYKDFLAWAFFYQTSAAACDTDELDAYVHRMEEAMGRVFPAGRGPRRPSQVSTDPLRLQHKPLVLYLLAIGTDDILTYAKARLLGLQHYRLPLRDFFTVFPLRPHTLFTRHTSPSSHVSYWHRPHTSPTRLPVLFIHGIGAGLRTYIGFLADFIAADVAADGQTGVIALELMPISMRVTREMLPREEMLAEILAILDHHGWDRFAVMGHSYGTILATHLLQHLESGGRVGPLLLVDPVTFSMQWGDIPYNFIYRQPHKASEWQLHYFASTDMGAAHSITRRFDWTVNVLWREELKGRTVTVVLAGRDIILDTRALQSYLAADEELSPHVFDAKDLPASGRRDAREGLDIVWYDDLNHAEVFESAAAWRPLVPILHSYCEVAYE</sequence>
<dbReference type="InterPro" id="IPR029058">
    <property type="entry name" value="AB_hydrolase_fold"/>
</dbReference>
<reference evidence="3 4" key="1">
    <citation type="journal article" date="2011" name="Proc. Natl. Acad. Sci. U.S.A.">
        <title>Genome and transcriptome analyses of the mountain pine beetle-fungal symbiont Grosmannia clavigera, a lodgepole pine pathogen.</title>
        <authorList>
            <person name="DiGuistini S."/>
            <person name="Wang Y."/>
            <person name="Liao N.Y."/>
            <person name="Taylor G."/>
            <person name="Tanguay P."/>
            <person name="Feau N."/>
            <person name="Henrissat B."/>
            <person name="Chan S.K."/>
            <person name="Hesse-Orce U."/>
            <person name="Alamouti S.M."/>
            <person name="Tsui C.K.M."/>
            <person name="Docking R.T."/>
            <person name="Levasseur A."/>
            <person name="Haridas S."/>
            <person name="Robertson G."/>
            <person name="Birol I."/>
            <person name="Holt R.A."/>
            <person name="Marra M.A."/>
            <person name="Hamelin R.C."/>
            <person name="Hirst M."/>
            <person name="Jones S.J.M."/>
            <person name="Bohlmann J."/>
            <person name="Breuil C."/>
        </authorList>
    </citation>
    <scope>NUCLEOTIDE SEQUENCE [LARGE SCALE GENOMIC DNA]</scope>
    <source>
        <strain evidence="4">kw1407 / UAMH 11150</strain>
    </source>
</reference>
<dbReference type="PANTHER" id="PTHR37471">
    <property type="entry name" value="UNNAMED PRODUCT"/>
    <property type="match status" value="1"/>
</dbReference>
<dbReference type="SUPFAM" id="SSF53474">
    <property type="entry name" value="alpha/beta-Hydrolases"/>
    <property type="match status" value="1"/>
</dbReference>
<dbReference type="Pfam" id="PF00561">
    <property type="entry name" value="Abhydrolase_1"/>
    <property type="match status" value="1"/>
</dbReference>
<keyword evidence="1" id="KW-0812">Transmembrane</keyword>
<evidence type="ECO:0000313" key="3">
    <source>
        <dbReference type="EMBL" id="EFX01894.1"/>
    </source>
</evidence>
<dbReference type="GO" id="GO:0016787">
    <property type="term" value="F:hydrolase activity"/>
    <property type="evidence" value="ECO:0007669"/>
    <property type="project" value="UniProtKB-KW"/>
</dbReference>
<feature type="transmembrane region" description="Helical" evidence="1">
    <location>
        <begin position="43"/>
        <end position="63"/>
    </location>
</feature>
<dbReference type="OrthoDB" id="6431331at2759"/>
<dbReference type="InParanoid" id="F0XK20"/>
<gene>
    <name evidence="3" type="ORF">CMQ_4965</name>
</gene>
<dbReference type="RefSeq" id="XP_014171376.1">
    <property type="nucleotide sequence ID" value="XM_014315901.1"/>
</dbReference>
<dbReference type="EMBL" id="GL629787">
    <property type="protein sequence ID" value="EFX01894.1"/>
    <property type="molecule type" value="Genomic_DNA"/>
</dbReference>
<evidence type="ECO:0000256" key="1">
    <source>
        <dbReference type="SAM" id="Phobius"/>
    </source>
</evidence>
<dbReference type="InterPro" id="IPR000073">
    <property type="entry name" value="AB_hydrolase_1"/>
</dbReference>
<keyword evidence="4" id="KW-1185">Reference proteome</keyword>
<name>F0XK20_GROCL</name>
<evidence type="ECO:0000259" key="2">
    <source>
        <dbReference type="Pfam" id="PF00561"/>
    </source>
</evidence>
<feature type="domain" description="AB hydrolase-1" evidence="2">
    <location>
        <begin position="249"/>
        <end position="363"/>
    </location>
</feature>
<dbReference type="GeneID" id="25978234"/>
<dbReference type="AlphaFoldDB" id="F0XK20"/>
<dbReference type="HOGENOM" id="CLU_027502_2_0_1"/>
<evidence type="ECO:0000313" key="4">
    <source>
        <dbReference type="Proteomes" id="UP000007796"/>
    </source>
</evidence>